<dbReference type="Proteomes" id="UP001437256">
    <property type="component" value="Unassembled WGS sequence"/>
</dbReference>
<dbReference type="Pfam" id="PF12937">
    <property type="entry name" value="F-box-like"/>
    <property type="match status" value="1"/>
</dbReference>
<evidence type="ECO:0000313" key="2">
    <source>
        <dbReference type="EMBL" id="KAL0061408.1"/>
    </source>
</evidence>
<protein>
    <recommendedName>
        <fullName evidence="1">F-box domain-containing protein</fullName>
    </recommendedName>
</protein>
<reference evidence="2 3" key="1">
    <citation type="submission" date="2024-05" db="EMBL/GenBank/DDBJ databases">
        <title>A draft genome resource for the thread blight pathogen Marasmius tenuissimus strain MS-2.</title>
        <authorList>
            <person name="Yulfo-Soto G.E."/>
            <person name="Baruah I.K."/>
            <person name="Amoako-Attah I."/>
            <person name="Bukari Y."/>
            <person name="Meinhardt L.W."/>
            <person name="Bailey B.A."/>
            <person name="Cohen S.P."/>
        </authorList>
    </citation>
    <scope>NUCLEOTIDE SEQUENCE [LARGE SCALE GENOMIC DNA]</scope>
    <source>
        <strain evidence="2 3">MS-2</strain>
    </source>
</reference>
<comment type="caution">
    <text evidence="2">The sequence shown here is derived from an EMBL/GenBank/DDBJ whole genome shotgun (WGS) entry which is preliminary data.</text>
</comment>
<sequence>MDTPPPQSPIVDEITPFLRLPPELLLLIFKYLVTSTKNSLSLGPIALVCRSFHECLRNDPSSWTTILITLTTLESHRDNATFLNFTRMITLALDYSRGRPLSLTVSLLHGSENHLNSDNQLGTRLKDRPIRDFITRLFRVLPRCRELTIESSLWRDKETLISLVKRSIEDNNALSRLESLTMTYDPTHTVEAFFHPNVLPTSPLIRSDDPDDNETTPFPSLENLTIDNVAHTWRLLTLSGLHTLRLINIPSYNSPSYADLHRILLSNAETLSTLELSNITITNTKAIGESLTLPNVRRMTIGFGHPKDLVWAAQMLDLPALEELVIEDRVAGLKLENQRPWVSEAKKRQTMEGFRGLMRWFRLNCVKRLILRRVVFYESDSQGLLVEEAPKDISFAFQFLSGFREVRDLEVWHDDSSLALSNVAKSFSDTLFPKLRSCLFGGL</sequence>
<feature type="domain" description="F-box" evidence="1">
    <location>
        <begin position="18"/>
        <end position="68"/>
    </location>
</feature>
<evidence type="ECO:0000259" key="1">
    <source>
        <dbReference type="Pfam" id="PF12937"/>
    </source>
</evidence>
<dbReference type="EMBL" id="JBBXMP010000136">
    <property type="protein sequence ID" value="KAL0061408.1"/>
    <property type="molecule type" value="Genomic_DNA"/>
</dbReference>
<dbReference type="SUPFAM" id="SSF81383">
    <property type="entry name" value="F-box domain"/>
    <property type="match status" value="1"/>
</dbReference>
<keyword evidence="3" id="KW-1185">Reference proteome</keyword>
<proteinExistence type="predicted"/>
<accession>A0ABR2ZJA0</accession>
<name>A0ABR2ZJA0_9AGAR</name>
<organism evidence="2 3">
    <name type="scientific">Marasmius tenuissimus</name>
    <dbReference type="NCBI Taxonomy" id="585030"/>
    <lineage>
        <taxon>Eukaryota</taxon>
        <taxon>Fungi</taxon>
        <taxon>Dikarya</taxon>
        <taxon>Basidiomycota</taxon>
        <taxon>Agaricomycotina</taxon>
        <taxon>Agaricomycetes</taxon>
        <taxon>Agaricomycetidae</taxon>
        <taxon>Agaricales</taxon>
        <taxon>Marasmiineae</taxon>
        <taxon>Marasmiaceae</taxon>
        <taxon>Marasmius</taxon>
    </lineage>
</organism>
<dbReference type="Gene3D" id="1.20.1280.50">
    <property type="match status" value="1"/>
</dbReference>
<gene>
    <name evidence="2" type="ORF">AAF712_011752</name>
</gene>
<dbReference type="InterPro" id="IPR036047">
    <property type="entry name" value="F-box-like_dom_sf"/>
</dbReference>
<dbReference type="InterPro" id="IPR001810">
    <property type="entry name" value="F-box_dom"/>
</dbReference>
<evidence type="ECO:0000313" key="3">
    <source>
        <dbReference type="Proteomes" id="UP001437256"/>
    </source>
</evidence>